<gene>
    <name evidence="3" type="ORF">ENU66_01595</name>
</gene>
<sequence length="694" mass="79474">MLIGVILLFVALKAPLINEDVKLDGVLEPLWDSALMFIDFNVFEPQDKELPSFNTMFYILQSENSIYVAFRCEQDQILSRVGLRDEAEGDFVGVYFDTFGKGRSVYFFGVNAAGVQVDRIITGGGKLPDDSWDGVWFSAVGNHNGEYVVEMRIPFKTLQYDPKNPIFRIEATRFISKSNERLYLGKYKREWGINPVDFPVEIELKLPEKSFGFELLPVILVEKDSMEIKLRAGVDSKWAPSNNLTFNLTFYPDFSQVEADPFTLNLGKYEDYLEERRPFFVEGSDVFRFRSNPYTFGFGPSINPFYSRRIGKGLYGNTVVPLIFGLKGFIKSSGFEGGVLSALTDDALHIFDYGDTLREEKAIYNVVSFRKQLSGYSNLGLIYSGKASQDDIFKNHAAGVNFHYFIQQTELTGTYSVSLYDKKVGNAFAFHIATLEENYHFMFSVMNIDSFYNVSEIGYTPWVGLRRVFIMGGPNFKIYGDKLQYASFSLGYNNKAEAYEGMKSQNFLFLHTSLNYKNGSGIELHASGGSEYVDNYIKEYEIDISGWSSPNARLGLRGGFGFHKGYNYYRGYEALMMSHRSVFKIHGNSRYSIELSLRGWLEFDPSSALEEYTLSFRPRFQYAMNKDLLVNFYGQYVKLLKSRETASKNVNLLISYNFRPKSWIYLVLAKDFAKSGSQGQPIRGVFKIRYLFYF</sequence>
<dbReference type="EMBL" id="DTDJ01000014">
    <property type="protein sequence ID" value="HGL17023.1"/>
    <property type="molecule type" value="Genomic_DNA"/>
</dbReference>
<dbReference type="GO" id="GO:0004553">
    <property type="term" value="F:hydrolase activity, hydrolyzing O-glycosyl compounds"/>
    <property type="evidence" value="ECO:0007669"/>
    <property type="project" value="InterPro"/>
</dbReference>
<evidence type="ECO:0000313" key="3">
    <source>
        <dbReference type="EMBL" id="HGL17023.1"/>
    </source>
</evidence>
<dbReference type="Gene3D" id="2.60.40.1190">
    <property type="match status" value="1"/>
</dbReference>
<feature type="domain" description="Carbohydrate-binding" evidence="1">
    <location>
        <begin position="23"/>
        <end position="161"/>
    </location>
</feature>
<protein>
    <recommendedName>
        <fullName evidence="4">Hydrolase</fullName>
    </recommendedName>
</protein>
<dbReference type="CDD" id="cd09618">
    <property type="entry name" value="CBM9_like_2"/>
    <property type="match status" value="1"/>
</dbReference>
<dbReference type="Pfam" id="PF19313">
    <property type="entry name" value="DUF5916"/>
    <property type="match status" value="1"/>
</dbReference>
<organism evidence="3">
    <name type="scientific">candidate division WOR-3 bacterium</name>
    <dbReference type="NCBI Taxonomy" id="2052148"/>
    <lineage>
        <taxon>Bacteria</taxon>
        <taxon>Bacteria division WOR-3</taxon>
    </lineage>
</organism>
<dbReference type="GO" id="GO:0016052">
    <property type="term" value="P:carbohydrate catabolic process"/>
    <property type="evidence" value="ECO:0007669"/>
    <property type="project" value="InterPro"/>
</dbReference>
<dbReference type="GO" id="GO:0030246">
    <property type="term" value="F:carbohydrate binding"/>
    <property type="evidence" value="ECO:0007669"/>
    <property type="project" value="InterPro"/>
</dbReference>
<dbReference type="InterPro" id="IPR010502">
    <property type="entry name" value="Carb-bd_dom_fam9"/>
</dbReference>
<name>A0A7V4E3X1_UNCW3</name>
<proteinExistence type="predicted"/>
<evidence type="ECO:0008006" key="4">
    <source>
        <dbReference type="Google" id="ProtNLM"/>
    </source>
</evidence>
<reference evidence="3" key="1">
    <citation type="journal article" date="2020" name="mSystems">
        <title>Genome- and Community-Level Interaction Insights into Carbon Utilization and Element Cycling Functions of Hydrothermarchaeota in Hydrothermal Sediment.</title>
        <authorList>
            <person name="Zhou Z."/>
            <person name="Liu Y."/>
            <person name="Xu W."/>
            <person name="Pan J."/>
            <person name="Luo Z.H."/>
            <person name="Li M."/>
        </authorList>
    </citation>
    <scope>NUCLEOTIDE SEQUENCE [LARGE SCALE GENOMIC DNA]</scope>
    <source>
        <strain evidence="3">SpSt-69</strain>
    </source>
</reference>
<evidence type="ECO:0000259" key="2">
    <source>
        <dbReference type="Pfam" id="PF19313"/>
    </source>
</evidence>
<dbReference type="InterPro" id="IPR045670">
    <property type="entry name" value="DUF5916"/>
</dbReference>
<dbReference type="AlphaFoldDB" id="A0A7V4E3X1"/>
<comment type="caution">
    <text evidence="3">The sequence shown here is derived from an EMBL/GenBank/DDBJ whole genome shotgun (WGS) entry which is preliminary data.</text>
</comment>
<dbReference type="SUPFAM" id="SSF49344">
    <property type="entry name" value="CBD9-like"/>
    <property type="match status" value="1"/>
</dbReference>
<evidence type="ECO:0000259" key="1">
    <source>
        <dbReference type="Pfam" id="PF06452"/>
    </source>
</evidence>
<accession>A0A7V4E3X1</accession>
<feature type="domain" description="DUF5916" evidence="2">
    <location>
        <begin position="223"/>
        <end position="313"/>
    </location>
</feature>
<dbReference type="Pfam" id="PF06452">
    <property type="entry name" value="CBM9_1"/>
    <property type="match status" value="1"/>
</dbReference>